<sequence length="169" mass="19226">MLNLKVLVAYSTRTNNTKIIAEAIYGEIEFKKEIRKIEELDNLDGYELIFFGFPIESYGPNQEVKDFLKEHSANKKIALFITHGSPEYSDFLAPWLEESKKCLDGSTELLGLFNCQGDVAQFVIDSMSKSDSPTLRYFAQESSKIKGQPDETRINKAKDFANEILNKVI</sequence>
<dbReference type="GO" id="GO:0010181">
    <property type="term" value="F:FMN binding"/>
    <property type="evidence" value="ECO:0007669"/>
    <property type="project" value="InterPro"/>
</dbReference>
<name>X1HJP2_9ZZZZ</name>
<evidence type="ECO:0000259" key="1">
    <source>
        <dbReference type="Pfam" id="PF12641"/>
    </source>
</evidence>
<accession>X1HJP2</accession>
<comment type="caution">
    <text evidence="2">The sequence shown here is derived from an EMBL/GenBank/DDBJ whole genome shotgun (WGS) entry which is preliminary data.</text>
</comment>
<dbReference type="InterPro" id="IPR052200">
    <property type="entry name" value="Protoporphyrinogen_IX_DH"/>
</dbReference>
<dbReference type="PANTHER" id="PTHR38030">
    <property type="entry name" value="PROTOPORPHYRINOGEN IX DEHYDROGENASE [MENAQUINONE]"/>
    <property type="match status" value="1"/>
</dbReference>
<dbReference type="Pfam" id="PF12641">
    <property type="entry name" value="Flavodoxin_3"/>
    <property type="match status" value="1"/>
</dbReference>
<dbReference type="Gene3D" id="3.40.50.360">
    <property type="match status" value="1"/>
</dbReference>
<dbReference type="SUPFAM" id="SSF52218">
    <property type="entry name" value="Flavoproteins"/>
    <property type="match status" value="1"/>
</dbReference>
<dbReference type="InterPro" id="IPR008254">
    <property type="entry name" value="Flavodoxin/NO_synth"/>
</dbReference>
<reference evidence="2" key="1">
    <citation type="journal article" date="2014" name="Front. Microbiol.">
        <title>High frequency of phylogenetically diverse reductive dehalogenase-homologous genes in deep subseafloor sedimentary metagenomes.</title>
        <authorList>
            <person name="Kawai M."/>
            <person name="Futagami T."/>
            <person name="Toyoda A."/>
            <person name="Takaki Y."/>
            <person name="Nishi S."/>
            <person name="Hori S."/>
            <person name="Arai W."/>
            <person name="Tsubouchi T."/>
            <person name="Morono Y."/>
            <person name="Uchiyama I."/>
            <person name="Ito T."/>
            <person name="Fujiyama A."/>
            <person name="Inagaki F."/>
            <person name="Takami H."/>
        </authorList>
    </citation>
    <scope>NUCLEOTIDE SEQUENCE</scope>
    <source>
        <strain evidence="2">Expedition CK06-06</strain>
    </source>
</reference>
<dbReference type="GO" id="GO:0006783">
    <property type="term" value="P:heme biosynthetic process"/>
    <property type="evidence" value="ECO:0007669"/>
    <property type="project" value="TreeGrafter"/>
</dbReference>
<dbReference type="AlphaFoldDB" id="X1HJP2"/>
<dbReference type="GO" id="GO:0070819">
    <property type="term" value="F:menaquinone-dependent protoporphyrinogen oxidase activity"/>
    <property type="evidence" value="ECO:0007669"/>
    <property type="project" value="TreeGrafter"/>
</dbReference>
<dbReference type="EMBL" id="BARU01025718">
    <property type="protein sequence ID" value="GAH69707.1"/>
    <property type="molecule type" value="Genomic_DNA"/>
</dbReference>
<proteinExistence type="predicted"/>
<dbReference type="InterPro" id="IPR029039">
    <property type="entry name" value="Flavoprotein-like_sf"/>
</dbReference>
<dbReference type="PANTHER" id="PTHR38030:SF2">
    <property type="entry name" value="PROTOPORPHYRINOGEN IX DEHYDROGENASE [QUINONE]"/>
    <property type="match status" value="1"/>
</dbReference>
<protein>
    <recommendedName>
        <fullName evidence="1">Flavodoxin-like domain-containing protein</fullName>
    </recommendedName>
</protein>
<organism evidence="2">
    <name type="scientific">marine sediment metagenome</name>
    <dbReference type="NCBI Taxonomy" id="412755"/>
    <lineage>
        <taxon>unclassified sequences</taxon>
        <taxon>metagenomes</taxon>
        <taxon>ecological metagenomes</taxon>
    </lineage>
</organism>
<evidence type="ECO:0000313" key="2">
    <source>
        <dbReference type="EMBL" id="GAH69707.1"/>
    </source>
</evidence>
<feature type="domain" description="Flavodoxin-like" evidence="1">
    <location>
        <begin position="7"/>
        <end position="161"/>
    </location>
</feature>
<gene>
    <name evidence="2" type="ORF">S03H2_41403</name>
</gene>